<dbReference type="InterPro" id="IPR008147">
    <property type="entry name" value="Gln_synt_N"/>
</dbReference>
<evidence type="ECO:0000259" key="1">
    <source>
        <dbReference type="Pfam" id="PF03951"/>
    </source>
</evidence>
<dbReference type="Proteomes" id="UP000019183">
    <property type="component" value="Unassembled WGS sequence"/>
</dbReference>
<dbReference type="GO" id="GO:0006542">
    <property type="term" value="P:glutamine biosynthetic process"/>
    <property type="evidence" value="ECO:0007669"/>
    <property type="project" value="InterPro"/>
</dbReference>
<dbReference type="SUPFAM" id="SSF54368">
    <property type="entry name" value="Glutamine synthetase, N-terminal domain"/>
    <property type="match status" value="1"/>
</dbReference>
<keyword evidence="3" id="KW-1185">Reference proteome</keyword>
<dbReference type="InterPro" id="IPR036651">
    <property type="entry name" value="Gln_synt_N_sf"/>
</dbReference>
<evidence type="ECO:0000313" key="2">
    <source>
        <dbReference type="EMBL" id="CDL12348.1"/>
    </source>
</evidence>
<keyword evidence="2" id="KW-0436">Ligase</keyword>
<organism evidence="2 3">
    <name type="scientific">Klebsiella pneumoniae IS43</name>
    <dbReference type="NCBI Taxonomy" id="1432552"/>
    <lineage>
        <taxon>Bacteria</taxon>
        <taxon>Pseudomonadati</taxon>
        <taxon>Pseudomonadota</taxon>
        <taxon>Gammaproteobacteria</taxon>
        <taxon>Enterobacterales</taxon>
        <taxon>Enterobacteriaceae</taxon>
        <taxon>Klebsiella/Raoultella group</taxon>
        <taxon>Klebsiella</taxon>
        <taxon>Klebsiella pneumoniae complex</taxon>
    </lineage>
</organism>
<proteinExistence type="predicted"/>
<dbReference type="Pfam" id="PF03951">
    <property type="entry name" value="Gln-synt_N"/>
    <property type="match status" value="1"/>
</dbReference>
<accession>W1DSG9</accession>
<name>W1DSG9_KLEPN</name>
<dbReference type="Gene3D" id="3.10.20.70">
    <property type="entry name" value="Glutamine synthetase, N-terminal domain"/>
    <property type="match status" value="1"/>
</dbReference>
<reference evidence="2" key="1">
    <citation type="submission" date="2013-10" db="EMBL/GenBank/DDBJ databases">
        <title>Antibiotic resistance diversity of beta-lactamase producers in the General Hospital Vienna.</title>
        <authorList>
            <person name="Barisic I."/>
            <person name="Mitteregger D."/>
            <person name="Hirschl A.M."/>
            <person name="Noehammer C."/>
            <person name="Wiesinger-Mayr H."/>
        </authorList>
    </citation>
    <scope>NUCLEOTIDE SEQUENCE [LARGE SCALE GENOMIC DNA]</scope>
    <source>
        <strain evidence="2">IS43</strain>
    </source>
</reference>
<feature type="domain" description="GS beta-grasp" evidence="1">
    <location>
        <begin position="14"/>
        <end position="48"/>
    </location>
</feature>
<dbReference type="AlphaFoldDB" id="W1DSG9"/>
<evidence type="ECO:0000313" key="3">
    <source>
        <dbReference type="Proteomes" id="UP000019183"/>
    </source>
</evidence>
<dbReference type="EC" id="6.3.1.2" evidence="2"/>
<dbReference type="EMBL" id="CBWK010000784">
    <property type="protein sequence ID" value="CDL12348.1"/>
    <property type="molecule type" value="Genomic_DNA"/>
</dbReference>
<dbReference type="GO" id="GO:0004356">
    <property type="term" value="F:glutamine synthetase activity"/>
    <property type="evidence" value="ECO:0007669"/>
    <property type="project" value="UniProtKB-EC"/>
</dbReference>
<comment type="caution">
    <text evidence="2">The sequence shown here is derived from an EMBL/GenBank/DDBJ whole genome shotgun (WGS) entry which is preliminary data.</text>
</comment>
<sequence length="50" mass="5799">MSAEHVLTMLNEHEVKFVDLRFTDTKGKEQHVTIPSHQVNAEFFEEGKNV</sequence>
<protein>
    <submittedName>
        <fullName evidence="2">Glutamine synthetase type I</fullName>
        <ecNumber evidence="2">6.3.1.2</ecNumber>
    </submittedName>
</protein>